<evidence type="ECO:0000313" key="3">
    <source>
        <dbReference type="EMBL" id="GAA6502080.1"/>
    </source>
</evidence>
<keyword evidence="4" id="KW-1185">Reference proteome</keyword>
<dbReference type="InterPro" id="IPR036890">
    <property type="entry name" value="HATPase_C_sf"/>
</dbReference>
<name>A0ABQ0BZW6_9FIRM</name>
<protein>
    <recommendedName>
        <fullName evidence="2">Sensor histidine kinase NatK-like C-terminal domain-containing protein</fullName>
    </recommendedName>
</protein>
<dbReference type="InterPro" id="IPR032834">
    <property type="entry name" value="NatK-like_C"/>
</dbReference>
<dbReference type="Pfam" id="PF14501">
    <property type="entry name" value="HATPase_c_5"/>
    <property type="match status" value="1"/>
</dbReference>
<keyword evidence="1" id="KW-1133">Transmembrane helix</keyword>
<dbReference type="EMBL" id="BAABZQ010000001">
    <property type="protein sequence ID" value="GAA6502080.1"/>
    <property type="molecule type" value="Genomic_DNA"/>
</dbReference>
<sequence>MTSQLIYWLEYIVNFTGTIAYVFFLYLLIRRFLILRSERKLFILASFLMLTTLSGPIIYPEELTGTISVLFLFLLYLLIFFKGKILERVSVCIVLYPILVTLNFITENIGFQIWLANRDMSPLAQTALHSFTTYLRIPAWFLIWLLCRRWVPRARELTERMWLVIDIICLASAIGLITFIYNSPQEGAHTTYPACIACILTSIGCLYLTSYVAKTIRNEFEIQNLKYQQSYYEELEENQKTVRKIRHDMKNHLSVIYSFIQNRDFEGAAKYFRELSGELTVNNRIFCKNSIVNAVLNSKYSAALDKKIDCFFNISIDGLLGIDDVSLCSLFSNTLDNAIEACEKIQDISKRQISLKARYDKGFLSYEISNSKANPITVKKDRFVTEKKDKSSHGFGVQNVRDVVDKYAGNLDIAYTDDRFTVTVLIGNL</sequence>
<feature type="transmembrane region" description="Helical" evidence="1">
    <location>
        <begin position="6"/>
        <end position="29"/>
    </location>
</feature>
<comment type="caution">
    <text evidence="3">The sequence shown here is derived from an EMBL/GenBank/DDBJ whole genome shotgun (WGS) entry which is preliminary data.</text>
</comment>
<reference evidence="3 4" key="1">
    <citation type="submission" date="2024-04" db="EMBL/GenBank/DDBJ databases">
        <title>Defined microbial consortia suppress multidrug-resistant proinflammatory Enterobacteriaceae via ecological control.</title>
        <authorList>
            <person name="Furuichi M."/>
            <person name="Kawaguchi T."/>
            <person name="Pust M."/>
            <person name="Yasuma K."/>
            <person name="Plichta D."/>
            <person name="Hasegawa N."/>
            <person name="Ohya T."/>
            <person name="Bhattarai S."/>
            <person name="Sasajima S."/>
            <person name="Aoto Y."/>
            <person name="Tuganbaev T."/>
            <person name="Yaginuma M."/>
            <person name="Ueda M."/>
            <person name="Okahashi N."/>
            <person name="Amafuji K."/>
            <person name="Kiridooshi Y."/>
            <person name="Sugita K."/>
            <person name="Strazar M."/>
            <person name="Skelly A."/>
            <person name="Suda W."/>
            <person name="Hattori M."/>
            <person name="Nakamoto N."/>
            <person name="Caballero S."/>
            <person name="Norman J."/>
            <person name="Olle B."/>
            <person name="Tanoue T."/>
            <person name="Arita M."/>
            <person name="Bucci V."/>
            <person name="Atarashi K."/>
            <person name="Xavier R."/>
            <person name="Honda K."/>
        </authorList>
    </citation>
    <scope>NUCLEOTIDE SEQUENCE [LARGE SCALE GENOMIC DNA]</scope>
    <source>
        <strain evidence="4">k34-0107-D12</strain>
    </source>
</reference>
<feature type="transmembrane region" description="Helical" evidence="1">
    <location>
        <begin position="163"/>
        <end position="184"/>
    </location>
</feature>
<accession>A0ABQ0BZW6</accession>
<feature type="transmembrane region" description="Helical" evidence="1">
    <location>
        <begin position="134"/>
        <end position="151"/>
    </location>
</feature>
<evidence type="ECO:0000256" key="1">
    <source>
        <dbReference type="SAM" id="Phobius"/>
    </source>
</evidence>
<evidence type="ECO:0000259" key="2">
    <source>
        <dbReference type="Pfam" id="PF14501"/>
    </source>
</evidence>
<proteinExistence type="predicted"/>
<keyword evidence="1" id="KW-0812">Transmembrane</keyword>
<feature type="transmembrane region" description="Helical" evidence="1">
    <location>
        <begin position="190"/>
        <end position="213"/>
    </location>
</feature>
<dbReference type="Proteomes" id="UP001600941">
    <property type="component" value="Unassembled WGS sequence"/>
</dbReference>
<evidence type="ECO:0000313" key="4">
    <source>
        <dbReference type="Proteomes" id="UP001600941"/>
    </source>
</evidence>
<dbReference type="Gene3D" id="3.30.565.10">
    <property type="entry name" value="Histidine kinase-like ATPase, C-terminal domain"/>
    <property type="match status" value="1"/>
</dbReference>
<dbReference type="SUPFAM" id="SSF55874">
    <property type="entry name" value="ATPase domain of HSP90 chaperone/DNA topoisomerase II/histidine kinase"/>
    <property type="match status" value="1"/>
</dbReference>
<feature type="domain" description="Sensor histidine kinase NatK-like C-terminal" evidence="2">
    <location>
        <begin position="325"/>
        <end position="426"/>
    </location>
</feature>
<dbReference type="PANTHER" id="PTHR40448:SF1">
    <property type="entry name" value="TWO-COMPONENT SENSOR HISTIDINE KINASE"/>
    <property type="match status" value="1"/>
</dbReference>
<feature type="transmembrane region" description="Helical" evidence="1">
    <location>
        <begin position="41"/>
        <end position="59"/>
    </location>
</feature>
<organism evidence="3 4">
    <name type="scientific">Blautia parvula</name>
    <dbReference type="NCBI Taxonomy" id="2877527"/>
    <lineage>
        <taxon>Bacteria</taxon>
        <taxon>Bacillati</taxon>
        <taxon>Bacillota</taxon>
        <taxon>Clostridia</taxon>
        <taxon>Lachnospirales</taxon>
        <taxon>Lachnospiraceae</taxon>
        <taxon>Blautia</taxon>
    </lineage>
</organism>
<keyword evidence="1" id="KW-0472">Membrane</keyword>
<dbReference type="PANTHER" id="PTHR40448">
    <property type="entry name" value="TWO-COMPONENT SENSOR HISTIDINE KINASE"/>
    <property type="match status" value="1"/>
</dbReference>
<gene>
    <name evidence="3" type="ORF">K340107D12_48960</name>
</gene>
<feature type="transmembrane region" description="Helical" evidence="1">
    <location>
        <begin position="65"/>
        <end position="81"/>
    </location>
</feature>
<dbReference type="Gene3D" id="1.10.287.130">
    <property type="match status" value="1"/>
</dbReference>
<dbReference type="RefSeq" id="WP_227210258.1">
    <property type="nucleotide sequence ID" value="NZ_BAABZQ010000001.1"/>
</dbReference>
<dbReference type="CDD" id="cd16935">
    <property type="entry name" value="HATPase_AgrC-ComD-like"/>
    <property type="match status" value="1"/>
</dbReference>
<feature type="transmembrane region" description="Helical" evidence="1">
    <location>
        <begin position="93"/>
        <end position="114"/>
    </location>
</feature>